<organism evidence="4 5">
    <name type="scientific">Ligilactobacillus equi DPC 6820</name>
    <dbReference type="NCBI Taxonomy" id="1392007"/>
    <lineage>
        <taxon>Bacteria</taxon>
        <taxon>Bacillati</taxon>
        <taxon>Bacillota</taxon>
        <taxon>Bacilli</taxon>
        <taxon>Lactobacillales</taxon>
        <taxon>Lactobacillaceae</taxon>
        <taxon>Ligilactobacillus</taxon>
    </lineage>
</organism>
<dbReference type="EC" id="3.5.1.2" evidence="2"/>
<dbReference type="GO" id="GO:0009236">
    <property type="term" value="P:cobalamin biosynthetic process"/>
    <property type="evidence" value="ECO:0007669"/>
    <property type="project" value="InterPro"/>
</dbReference>
<accession>V7I0H6</accession>
<comment type="similarity">
    <text evidence="2">Belongs to the CobB/CobQ family. GatD subfamily.</text>
</comment>
<comment type="subunit">
    <text evidence="2">Forms a heterodimer with MurT.</text>
</comment>
<keyword evidence="2" id="KW-0133">Cell shape</keyword>
<dbReference type="HAMAP" id="MF_02213">
    <property type="entry name" value="Lipid_II_synth_GatD"/>
    <property type="match status" value="1"/>
</dbReference>
<dbReference type="EMBL" id="AWWH01000013">
    <property type="protein sequence ID" value="ETA75050.1"/>
    <property type="molecule type" value="Genomic_DNA"/>
</dbReference>
<comment type="function">
    <text evidence="2">The lipid II isoglutaminyl synthase complex catalyzes the formation of alpha-D-isoglutamine in the cell wall lipid II stem peptide. The GatD subunit catalyzes the hydrolysis of glutamine to glutamate and ammonia. The resulting ammonia molecule is channeled to the active site of MurT.</text>
</comment>
<dbReference type="GO" id="GO:0004359">
    <property type="term" value="F:glutaminase activity"/>
    <property type="evidence" value="ECO:0007669"/>
    <property type="project" value="UniProtKB-UniRule"/>
</dbReference>
<dbReference type="PANTHER" id="PTHR21343:SF9">
    <property type="entry name" value="LIPID II ISOGLUTAMINYL SYNTHASE (GLUTAMINE-HYDROLYZING) SUBUNIT GATD"/>
    <property type="match status" value="1"/>
</dbReference>
<dbReference type="Gene3D" id="3.40.50.880">
    <property type="match status" value="1"/>
</dbReference>
<comment type="catalytic activity">
    <reaction evidence="2">
        <text>beta-D-GlcNAc-(1-&gt;4)-Mur2Ac(oyl-L-Ala-gamma-D-Glu-L-Lys-D-Ala-D-Ala)-di-trans,octa-cis-undecaprenyl diphosphate + L-glutamine + ATP + H2O = beta-D-GlcNAc-(1-&gt;4)-Mur2Ac(oyl-L-Ala-D-isoglutaminyl-L-Lys-D-Ala-D-Ala)-di-trans,octa-cis-undecaprenyl diphosphate + L-glutamate + ADP + phosphate + H(+)</text>
        <dbReference type="Rhea" id="RHEA:57928"/>
        <dbReference type="ChEBI" id="CHEBI:15377"/>
        <dbReference type="ChEBI" id="CHEBI:15378"/>
        <dbReference type="ChEBI" id="CHEBI:29985"/>
        <dbReference type="ChEBI" id="CHEBI:30616"/>
        <dbReference type="ChEBI" id="CHEBI:43474"/>
        <dbReference type="ChEBI" id="CHEBI:58359"/>
        <dbReference type="ChEBI" id="CHEBI:60033"/>
        <dbReference type="ChEBI" id="CHEBI:62233"/>
        <dbReference type="ChEBI" id="CHEBI:456216"/>
        <dbReference type="EC" id="6.3.5.13"/>
    </reaction>
</comment>
<feature type="binding site" evidence="2">
    <location>
        <position position="130"/>
    </location>
    <ligand>
        <name>substrate</name>
    </ligand>
</feature>
<keyword evidence="1 2" id="KW-0315">Glutamine amidotransferase</keyword>
<feature type="active site" evidence="2">
    <location>
        <position position="194"/>
    </location>
</feature>
<dbReference type="CDD" id="cd01750">
    <property type="entry name" value="GATase1_CobQ"/>
    <property type="match status" value="1"/>
</dbReference>
<evidence type="ECO:0000313" key="4">
    <source>
        <dbReference type="EMBL" id="ETA75050.1"/>
    </source>
</evidence>
<dbReference type="UniPathway" id="UPA00219"/>
<keyword evidence="2" id="KW-0436">Ligase</keyword>
<keyword evidence="2" id="KW-0573">Peptidoglycan synthesis</keyword>
<evidence type="ECO:0000256" key="1">
    <source>
        <dbReference type="ARBA" id="ARBA00022962"/>
    </source>
</evidence>
<evidence type="ECO:0000256" key="2">
    <source>
        <dbReference type="HAMAP-Rule" id="MF_02213"/>
    </source>
</evidence>
<dbReference type="InterPro" id="IPR011698">
    <property type="entry name" value="GATase_3"/>
</dbReference>
<comment type="catalytic activity">
    <reaction evidence="2">
        <text>L-glutamine + H2O = L-glutamate + NH4(+)</text>
        <dbReference type="Rhea" id="RHEA:15889"/>
        <dbReference type="ChEBI" id="CHEBI:15377"/>
        <dbReference type="ChEBI" id="CHEBI:28938"/>
        <dbReference type="ChEBI" id="CHEBI:29985"/>
        <dbReference type="ChEBI" id="CHEBI:58359"/>
        <dbReference type="EC" id="3.5.1.2"/>
    </reaction>
</comment>
<keyword evidence="2" id="KW-0378">Hydrolase</keyword>
<dbReference type="PROSITE" id="PS51274">
    <property type="entry name" value="GATASE_COBBQ"/>
    <property type="match status" value="1"/>
</dbReference>
<evidence type="ECO:0000259" key="3">
    <source>
        <dbReference type="Pfam" id="PF07685"/>
    </source>
</evidence>
<sequence>MTYALHIAHLYGNLMNTYGDLGNILVLRYYAQQIGVDITSEIISIGQDFDDQKFDFVLFGGGQDFEQEIVSVDIQEKKAALTAFIENDGPVLAICGGFQLLGQYYIGANGKRIEGIGALPHYTESQVNSRFIGDIEIQNEETGEIYKGFENHNGVTWLGENERPLGKVLSGHGNNNQDGSEGAIYKNTFCSYFHGPVLARNHNLAKRILITALKRKYPDQAADIDQIAHWDDDAIAGF</sequence>
<dbReference type="GO" id="GO:0071555">
    <property type="term" value="P:cell wall organization"/>
    <property type="evidence" value="ECO:0007669"/>
    <property type="project" value="UniProtKB-KW"/>
</dbReference>
<feature type="domain" description="CobB/CobQ-like glutamine amidotransferase" evidence="3">
    <location>
        <begin position="7"/>
        <end position="201"/>
    </location>
</feature>
<dbReference type="GO" id="GO:0008360">
    <property type="term" value="P:regulation of cell shape"/>
    <property type="evidence" value="ECO:0007669"/>
    <property type="project" value="UniProtKB-KW"/>
</dbReference>
<dbReference type="InterPro" id="IPR029062">
    <property type="entry name" value="Class_I_gatase-like"/>
</dbReference>
<gene>
    <name evidence="2" type="primary">gatD</name>
    <name evidence="4" type="ORF">LEQ_1296c</name>
</gene>
<dbReference type="AlphaFoldDB" id="V7I0H6"/>
<keyword evidence="5" id="KW-1185">Reference proteome</keyword>
<dbReference type="PATRIC" id="fig|1392007.3.peg.121"/>
<dbReference type="PANTHER" id="PTHR21343">
    <property type="entry name" value="DETHIOBIOTIN SYNTHETASE"/>
    <property type="match status" value="1"/>
</dbReference>
<dbReference type="EC" id="6.3.5.13" evidence="2"/>
<evidence type="ECO:0000313" key="5">
    <source>
        <dbReference type="Proteomes" id="UP000018559"/>
    </source>
</evidence>
<dbReference type="GO" id="GO:0009252">
    <property type="term" value="P:peptidoglycan biosynthetic process"/>
    <property type="evidence" value="ECO:0007669"/>
    <property type="project" value="UniProtKB-UniRule"/>
</dbReference>
<dbReference type="GO" id="GO:0140282">
    <property type="term" value="F:carbon-nitrogen ligase activity on lipid II"/>
    <property type="evidence" value="ECO:0007669"/>
    <property type="project" value="UniProtKB-UniRule"/>
</dbReference>
<dbReference type="RefSeq" id="WP_023858733.1">
    <property type="nucleotide sequence ID" value="NZ_AWWH01000013.1"/>
</dbReference>
<dbReference type="InterPro" id="IPR033949">
    <property type="entry name" value="CobQ_GATase1"/>
</dbReference>
<reference evidence="4 5" key="1">
    <citation type="journal article" date="2014" name="Genome Announc.">
        <title>The Genome of the Predominant Equine Lactobacillus Species, Lactobacillus equi, Is Reflective of Its Lifestyle Adaptations to an Herbivorous Host.</title>
        <authorList>
            <person name="O'Donnell M.M."/>
            <person name="Harris H.M."/>
            <person name="O'Toole P.W."/>
            <person name="Ross R.P."/>
        </authorList>
    </citation>
    <scope>NUCLEOTIDE SEQUENCE [LARGE SCALE GENOMIC DNA]</scope>
    <source>
        <strain evidence="4 5">DPC 6820</strain>
    </source>
</reference>
<proteinExistence type="inferred from homology"/>
<keyword evidence="2" id="KW-0961">Cell wall biogenesis/degradation</keyword>
<comment type="pathway">
    <text evidence="2">Cell wall biogenesis; peptidoglycan biosynthesis.</text>
</comment>
<name>V7I0H6_9LACO</name>
<dbReference type="Proteomes" id="UP000018559">
    <property type="component" value="Unassembled WGS sequence"/>
</dbReference>
<feature type="active site" description="Nucleophile" evidence="2">
    <location>
        <position position="95"/>
    </location>
</feature>
<dbReference type="SUPFAM" id="SSF52317">
    <property type="entry name" value="Class I glutamine amidotransferase-like"/>
    <property type="match status" value="1"/>
</dbReference>
<protein>
    <recommendedName>
        <fullName evidence="2">Lipid II isoglutaminyl synthase (glutamine-hydrolyzing) subunit GatD</fullName>
        <ecNumber evidence="2">6.3.5.13</ecNumber>
    </recommendedName>
    <alternativeName>
        <fullName evidence="2">Lipid II isoglutaminyl synthase glutaminase subunit</fullName>
        <ecNumber evidence="2">3.5.1.2</ecNumber>
    </alternativeName>
</protein>
<dbReference type="InterPro" id="IPR043702">
    <property type="entry name" value="Lipid_II_synth_GatD"/>
</dbReference>
<dbReference type="Pfam" id="PF07685">
    <property type="entry name" value="GATase_3"/>
    <property type="match status" value="1"/>
</dbReference>
<comment type="caution">
    <text evidence="4">The sequence shown here is derived from an EMBL/GenBank/DDBJ whole genome shotgun (WGS) entry which is preliminary data.</text>
</comment>